<reference evidence="6 7" key="1">
    <citation type="submission" date="2016-10" db="EMBL/GenBank/DDBJ databases">
        <authorList>
            <person name="de Groot N.N."/>
        </authorList>
    </citation>
    <scope>NUCLEOTIDE SEQUENCE [LARGE SCALE GENOMIC DNA]</scope>
    <source>
        <strain evidence="6 7">DSM 4180</strain>
    </source>
</reference>
<evidence type="ECO:0000313" key="6">
    <source>
        <dbReference type="EMBL" id="SFM59810.1"/>
    </source>
</evidence>
<dbReference type="OrthoDB" id="9784378at2"/>
<protein>
    <submittedName>
        <fullName evidence="6">Icc protein</fullName>
    </submittedName>
</protein>
<evidence type="ECO:0000256" key="4">
    <source>
        <dbReference type="ARBA" id="ARBA00025742"/>
    </source>
</evidence>
<dbReference type="RefSeq" id="WP_090486355.1">
    <property type="nucleotide sequence ID" value="NZ_FOUO01000013.1"/>
</dbReference>
<dbReference type="Gene3D" id="3.60.21.10">
    <property type="match status" value="1"/>
</dbReference>
<evidence type="ECO:0000256" key="3">
    <source>
        <dbReference type="ARBA" id="ARBA00023004"/>
    </source>
</evidence>
<dbReference type="SUPFAM" id="SSF56300">
    <property type="entry name" value="Metallo-dependent phosphatases"/>
    <property type="match status" value="1"/>
</dbReference>
<keyword evidence="7" id="KW-1185">Reference proteome</keyword>
<dbReference type="Pfam" id="PF00149">
    <property type="entry name" value="Metallophos"/>
    <property type="match status" value="1"/>
</dbReference>
<dbReference type="AlphaFoldDB" id="A0A1I4S6B4"/>
<dbReference type="EMBL" id="FOUO01000013">
    <property type="protein sequence ID" value="SFM59810.1"/>
    <property type="molecule type" value="Genomic_DNA"/>
</dbReference>
<keyword evidence="3" id="KW-0408">Iron</keyword>
<organism evidence="6 7">
    <name type="scientific">Ectothiorhodospira mobilis</name>
    <dbReference type="NCBI Taxonomy" id="195064"/>
    <lineage>
        <taxon>Bacteria</taxon>
        <taxon>Pseudomonadati</taxon>
        <taxon>Pseudomonadota</taxon>
        <taxon>Gammaproteobacteria</taxon>
        <taxon>Chromatiales</taxon>
        <taxon>Ectothiorhodospiraceae</taxon>
        <taxon>Ectothiorhodospira</taxon>
    </lineage>
</organism>
<dbReference type="InterPro" id="IPR029052">
    <property type="entry name" value="Metallo-depent_PP-like"/>
</dbReference>
<keyword evidence="2" id="KW-0378">Hydrolase</keyword>
<dbReference type="GO" id="GO:0046872">
    <property type="term" value="F:metal ion binding"/>
    <property type="evidence" value="ECO:0007669"/>
    <property type="project" value="UniProtKB-KW"/>
</dbReference>
<name>A0A1I4S6B4_ECTMO</name>
<evidence type="ECO:0000256" key="1">
    <source>
        <dbReference type="ARBA" id="ARBA00022723"/>
    </source>
</evidence>
<dbReference type="GO" id="GO:0004112">
    <property type="term" value="F:cyclic-nucleotide phosphodiesterase activity"/>
    <property type="evidence" value="ECO:0007669"/>
    <property type="project" value="InterPro"/>
</dbReference>
<dbReference type="CDD" id="cd07402">
    <property type="entry name" value="MPP_GpdQ"/>
    <property type="match status" value="1"/>
</dbReference>
<evidence type="ECO:0000259" key="5">
    <source>
        <dbReference type="Pfam" id="PF00149"/>
    </source>
</evidence>
<sequence>MSLTGLTARPLRVLQISDLHLCPEPGDVMGSGVDTDESLAQVLSRAQQREHPLDLMMVTGDLVHTPEGDAYRRLRRTFNRLPWPVHCLPGNHDEPDLMEDTLAGDNIDCRKVLIRGDWLILLLDSVVPGESAGYLDDHELALLEETLSRHPARNALICLHHPVIPLGSAWMDRIGLANTDDLFRVIDAHPKVRAVLFGHAHREVDETRNGVRLLGAPSTGVQFAPHTPEPRLDDLPPGYRHLELHADGRVQTRVEYLPQATALRRRAS</sequence>
<feature type="domain" description="Calcineurin-like phosphoesterase" evidence="5">
    <location>
        <begin position="11"/>
        <end position="202"/>
    </location>
</feature>
<evidence type="ECO:0000256" key="2">
    <source>
        <dbReference type="ARBA" id="ARBA00022801"/>
    </source>
</evidence>
<keyword evidence="1" id="KW-0479">Metal-binding</keyword>
<comment type="similarity">
    <text evidence="4">Belongs to the cyclic nucleotide phosphodiesterase class-III family.</text>
</comment>
<dbReference type="Proteomes" id="UP000199556">
    <property type="component" value="Unassembled WGS sequence"/>
</dbReference>
<gene>
    <name evidence="6" type="ORF">SAMN05421721_11333</name>
</gene>
<dbReference type="PANTHER" id="PTHR42988:SF2">
    <property type="entry name" value="CYCLIC NUCLEOTIDE PHOSPHODIESTERASE CBUA0032-RELATED"/>
    <property type="match status" value="1"/>
</dbReference>
<dbReference type="InterPro" id="IPR026575">
    <property type="entry name" value="GpdQ/CpdA-like"/>
</dbReference>
<dbReference type="STRING" id="195064.SAMN05421721_11333"/>
<accession>A0A1I4S6B4</accession>
<proteinExistence type="inferred from homology"/>
<evidence type="ECO:0000313" key="7">
    <source>
        <dbReference type="Proteomes" id="UP000199556"/>
    </source>
</evidence>
<dbReference type="PANTHER" id="PTHR42988">
    <property type="entry name" value="PHOSPHOHYDROLASE"/>
    <property type="match status" value="1"/>
</dbReference>
<dbReference type="InterPro" id="IPR050884">
    <property type="entry name" value="CNP_phosphodiesterase-III"/>
</dbReference>
<dbReference type="InterPro" id="IPR004843">
    <property type="entry name" value="Calcineurin-like_PHP"/>
</dbReference>